<dbReference type="Proteomes" id="UP000823775">
    <property type="component" value="Unassembled WGS sequence"/>
</dbReference>
<evidence type="ECO:0000313" key="2">
    <source>
        <dbReference type="Proteomes" id="UP000823775"/>
    </source>
</evidence>
<proteinExistence type="predicted"/>
<name>A0ABS8ULI0_DATST</name>
<gene>
    <name evidence="1" type="ORF">HAX54_017983</name>
</gene>
<sequence length="116" mass="13145">MPMGKRQALPFCRQCVRMWDKLGGDRRLSGEMLNSLREPPMGRRIYPVHLGVQNQLATYPFIGASQFKNSRRWYAGGYGLYPAHRLMSAAHRRFTVPHPHLTDGSLVSPGSLLLPI</sequence>
<dbReference type="EMBL" id="JACEIK010002208">
    <property type="protein sequence ID" value="MCD9559747.1"/>
    <property type="molecule type" value="Genomic_DNA"/>
</dbReference>
<comment type="caution">
    <text evidence="1">The sequence shown here is derived from an EMBL/GenBank/DDBJ whole genome shotgun (WGS) entry which is preliminary data.</text>
</comment>
<reference evidence="1 2" key="1">
    <citation type="journal article" date="2021" name="BMC Genomics">
        <title>Datura genome reveals duplications of psychoactive alkaloid biosynthetic genes and high mutation rate following tissue culture.</title>
        <authorList>
            <person name="Rajewski A."/>
            <person name="Carter-House D."/>
            <person name="Stajich J."/>
            <person name="Litt A."/>
        </authorList>
    </citation>
    <scope>NUCLEOTIDE SEQUENCE [LARGE SCALE GENOMIC DNA]</scope>
    <source>
        <strain evidence="1">AR-01</strain>
    </source>
</reference>
<evidence type="ECO:0000313" key="1">
    <source>
        <dbReference type="EMBL" id="MCD9559747.1"/>
    </source>
</evidence>
<accession>A0ABS8ULI0</accession>
<protein>
    <submittedName>
        <fullName evidence="1">Uncharacterized protein</fullName>
    </submittedName>
</protein>
<keyword evidence="2" id="KW-1185">Reference proteome</keyword>
<organism evidence="1 2">
    <name type="scientific">Datura stramonium</name>
    <name type="common">Jimsonweed</name>
    <name type="synonym">Common thornapple</name>
    <dbReference type="NCBI Taxonomy" id="4076"/>
    <lineage>
        <taxon>Eukaryota</taxon>
        <taxon>Viridiplantae</taxon>
        <taxon>Streptophyta</taxon>
        <taxon>Embryophyta</taxon>
        <taxon>Tracheophyta</taxon>
        <taxon>Spermatophyta</taxon>
        <taxon>Magnoliopsida</taxon>
        <taxon>eudicotyledons</taxon>
        <taxon>Gunneridae</taxon>
        <taxon>Pentapetalae</taxon>
        <taxon>asterids</taxon>
        <taxon>lamiids</taxon>
        <taxon>Solanales</taxon>
        <taxon>Solanaceae</taxon>
        <taxon>Solanoideae</taxon>
        <taxon>Datureae</taxon>
        <taxon>Datura</taxon>
    </lineage>
</organism>